<protein>
    <recommendedName>
        <fullName evidence="5">Transcriptional regulator</fullName>
    </recommendedName>
</protein>
<feature type="domain" description="PF0610-like rubredoxin-like zinc beta-ribbon C-terminal" evidence="2">
    <location>
        <begin position="60"/>
        <end position="97"/>
    </location>
</feature>
<dbReference type="AlphaFoldDB" id="A0A330LC34"/>
<dbReference type="PANTHER" id="PTHR40663">
    <property type="match status" value="1"/>
</dbReference>
<keyword evidence="4" id="KW-1185">Reference proteome</keyword>
<dbReference type="EMBL" id="OUNR01000012">
    <property type="protein sequence ID" value="SPP64569.1"/>
    <property type="molecule type" value="Genomic_DNA"/>
</dbReference>
<dbReference type="InterPro" id="IPR036390">
    <property type="entry name" value="WH_DNA-bd_sf"/>
</dbReference>
<dbReference type="RefSeq" id="WP_121988943.1">
    <property type="nucleotide sequence ID" value="NZ_OUNR01000012.1"/>
</dbReference>
<name>A0A330LC34_9BACT</name>
<gene>
    <name evidence="3" type="ORF">NITLEN_20209</name>
</gene>
<proteinExistence type="predicted"/>
<dbReference type="Proteomes" id="UP000248168">
    <property type="component" value="Unassembled WGS sequence"/>
</dbReference>
<sequence length="114" mass="13176">MLPPERTPRQRMIDLLIGTRLATHQLAQMLGIPERHVEDHLEHVVKSIAHDKTRCFILEPSRCQDCEFVFRDRRRLTRPSRCPQCHSEDIAAPRYGIDLVGPPVGQKDNRTATE</sequence>
<dbReference type="InParanoid" id="A0A330LC34"/>
<dbReference type="InterPro" id="IPR057022">
    <property type="entry name" value="PF0610-like_Zn_ribbon_C"/>
</dbReference>
<dbReference type="SUPFAM" id="SSF46785">
    <property type="entry name" value="Winged helix' DNA-binding domain"/>
    <property type="match status" value="1"/>
</dbReference>
<evidence type="ECO:0000259" key="1">
    <source>
        <dbReference type="Pfam" id="PF21476"/>
    </source>
</evidence>
<evidence type="ECO:0008006" key="5">
    <source>
        <dbReference type="Google" id="ProtNLM"/>
    </source>
</evidence>
<dbReference type="Pfam" id="PF21476">
    <property type="entry name" value="PF0610-like_N"/>
    <property type="match status" value="1"/>
</dbReference>
<organism evidence="3 4">
    <name type="scientific">Nitrospira lenta</name>
    <dbReference type="NCBI Taxonomy" id="1436998"/>
    <lineage>
        <taxon>Bacteria</taxon>
        <taxon>Pseudomonadati</taxon>
        <taxon>Nitrospirota</taxon>
        <taxon>Nitrospiria</taxon>
        <taxon>Nitrospirales</taxon>
        <taxon>Nitrospiraceae</taxon>
        <taxon>Nitrospira</taxon>
    </lineage>
</organism>
<evidence type="ECO:0000259" key="2">
    <source>
        <dbReference type="Pfam" id="PF23470"/>
    </source>
</evidence>
<dbReference type="InterPro" id="IPR038767">
    <property type="entry name" value="PF0610-like"/>
</dbReference>
<dbReference type="PANTHER" id="PTHR40663:SF2">
    <property type="entry name" value="TRANSCRIPTIONAL REGULATOR"/>
    <property type="match status" value="1"/>
</dbReference>
<evidence type="ECO:0000313" key="3">
    <source>
        <dbReference type="EMBL" id="SPP64569.1"/>
    </source>
</evidence>
<dbReference type="InterPro" id="IPR049159">
    <property type="entry name" value="PF0610-like_wHTH_N"/>
</dbReference>
<evidence type="ECO:0000313" key="4">
    <source>
        <dbReference type="Proteomes" id="UP000248168"/>
    </source>
</evidence>
<dbReference type="OrthoDB" id="9800355at2"/>
<reference evidence="4" key="1">
    <citation type="submission" date="2018-04" db="EMBL/GenBank/DDBJ databases">
        <authorList>
            <person name="Lucker S."/>
            <person name="Sakoula D."/>
        </authorList>
    </citation>
    <scope>NUCLEOTIDE SEQUENCE [LARGE SCALE GENOMIC DNA]</scope>
</reference>
<feature type="domain" description="PF0610-like winged HTH N-terminal" evidence="1">
    <location>
        <begin position="7"/>
        <end position="51"/>
    </location>
</feature>
<accession>A0A330LC34</accession>
<dbReference type="Pfam" id="PF23470">
    <property type="entry name" value="Zn_ribbon_PF0610"/>
    <property type="match status" value="1"/>
</dbReference>